<organism evidence="9 10">
    <name type="scientific">Pseudarthrobacter enclensis</name>
    <dbReference type="NCBI Taxonomy" id="993070"/>
    <lineage>
        <taxon>Bacteria</taxon>
        <taxon>Bacillati</taxon>
        <taxon>Actinomycetota</taxon>
        <taxon>Actinomycetes</taxon>
        <taxon>Micrococcales</taxon>
        <taxon>Micrococcaceae</taxon>
        <taxon>Pseudarthrobacter</taxon>
    </lineage>
</organism>
<keyword evidence="3" id="KW-1003">Cell membrane</keyword>
<evidence type="ECO:0000256" key="4">
    <source>
        <dbReference type="ARBA" id="ARBA00022692"/>
    </source>
</evidence>
<dbReference type="SUPFAM" id="SSF103473">
    <property type="entry name" value="MFS general substrate transporter"/>
    <property type="match status" value="1"/>
</dbReference>
<feature type="transmembrane region" description="Helical" evidence="7">
    <location>
        <begin position="91"/>
        <end position="108"/>
    </location>
</feature>
<feature type="transmembrane region" description="Helical" evidence="7">
    <location>
        <begin position="149"/>
        <end position="170"/>
    </location>
</feature>
<evidence type="ECO:0000313" key="9">
    <source>
        <dbReference type="EMBL" id="MDP9890002.1"/>
    </source>
</evidence>
<keyword evidence="10" id="KW-1185">Reference proteome</keyword>
<evidence type="ECO:0000256" key="6">
    <source>
        <dbReference type="ARBA" id="ARBA00023136"/>
    </source>
</evidence>
<evidence type="ECO:0000313" key="10">
    <source>
        <dbReference type="Proteomes" id="UP001226577"/>
    </source>
</evidence>
<name>A0ABT9RXN1_9MICC</name>
<dbReference type="RefSeq" id="WP_307310882.1">
    <property type="nucleotide sequence ID" value="NZ_JAUSRE010000021.1"/>
</dbReference>
<dbReference type="InterPro" id="IPR020846">
    <property type="entry name" value="MFS_dom"/>
</dbReference>
<dbReference type="EMBL" id="JAUSRE010000021">
    <property type="protein sequence ID" value="MDP9890002.1"/>
    <property type="molecule type" value="Genomic_DNA"/>
</dbReference>
<feature type="transmembrane region" description="Helical" evidence="7">
    <location>
        <begin position="176"/>
        <end position="198"/>
    </location>
</feature>
<dbReference type="Gene3D" id="1.20.1720.10">
    <property type="entry name" value="Multidrug resistance protein D"/>
    <property type="match status" value="1"/>
</dbReference>
<evidence type="ECO:0000256" key="3">
    <source>
        <dbReference type="ARBA" id="ARBA00022475"/>
    </source>
</evidence>
<evidence type="ECO:0000259" key="8">
    <source>
        <dbReference type="PROSITE" id="PS50850"/>
    </source>
</evidence>
<keyword evidence="4 7" id="KW-0812">Transmembrane</keyword>
<dbReference type="Proteomes" id="UP001226577">
    <property type="component" value="Unassembled WGS sequence"/>
</dbReference>
<keyword evidence="5 7" id="KW-1133">Transmembrane helix</keyword>
<feature type="transmembrane region" description="Helical" evidence="7">
    <location>
        <begin position="368"/>
        <end position="389"/>
    </location>
</feature>
<sequence length="462" mass="48036">MSRQEGTWRLTKPLRLLADKPTKLAYWGLLGSSTLATLSSNILNAPLGIIRAELSSTVAEIVLMVSAFTVVLTIAVPVAGWCCDRFGNRRMLLWAFALMVAADVMGFMTDTVGMLVSVRAVQGLATSFIAPGVQKSLIVIWPSLRRRSLALWASALGVGQVLGPLAGGAISQTLGWRAVFLVHSLLCALMLCLLLATLPAVIDRTVRTNIAGLFLLVAGAAGVVVGFTLFAQRTLSSSAIISGLLGSVLLVGFVWVARQKPDTLIDPRHLIDRRFAGSAAGAAAGMFAMGSFLVATPLFLSAHLDTRPDVIGAVLCCLAIAMSLGGPLAGVLCRRLTVNGVVRLGLLANIVAAIGMGVVYLLPAPEAIVVTAALLLTLAGFGISVVQSMSAETLAASPSGGSGLGIGIHNMLKFAGMAVAYAWIAAFPPGENPLLSFAGVAFGVTTAFIFVWSTGQRATARR</sequence>
<feature type="transmembrane region" description="Helical" evidence="7">
    <location>
        <begin position="120"/>
        <end position="142"/>
    </location>
</feature>
<evidence type="ECO:0000256" key="7">
    <source>
        <dbReference type="SAM" id="Phobius"/>
    </source>
</evidence>
<dbReference type="PANTHER" id="PTHR42718:SF46">
    <property type="entry name" value="BLR6921 PROTEIN"/>
    <property type="match status" value="1"/>
</dbReference>
<dbReference type="Gene3D" id="1.20.1250.20">
    <property type="entry name" value="MFS general substrate transporter like domains"/>
    <property type="match status" value="1"/>
</dbReference>
<feature type="transmembrane region" description="Helical" evidence="7">
    <location>
        <begin position="310"/>
        <end position="332"/>
    </location>
</feature>
<gene>
    <name evidence="9" type="ORF">J2X98_003614</name>
</gene>
<accession>A0ABT9RXN1</accession>
<evidence type="ECO:0000256" key="2">
    <source>
        <dbReference type="ARBA" id="ARBA00022448"/>
    </source>
</evidence>
<comment type="subcellular location">
    <subcellularLocation>
        <location evidence="1">Cell membrane</location>
        <topology evidence="1">Multi-pass membrane protein</topology>
    </subcellularLocation>
</comment>
<comment type="caution">
    <text evidence="9">The sequence shown here is derived from an EMBL/GenBank/DDBJ whole genome shotgun (WGS) entry which is preliminary data.</text>
</comment>
<evidence type="ECO:0000256" key="1">
    <source>
        <dbReference type="ARBA" id="ARBA00004651"/>
    </source>
</evidence>
<dbReference type="InterPro" id="IPR011701">
    <property type="entry name" value="MFS"/>
</dbReference>
<reference evidence="9 10" key="1">
    <citation type="submission" date="2023-07" db="EMBL/GenBank/DDBJ databases">
        <title>Sorghum-associated microbial communities from plants grown in Nebraska, USA.</title>
        <authorList>
            <person name="Schachtman D."/>
        </authorList>
    </citation>
    <scope>NUCLEOTIDE SEQUENCE [LARGE SCALE GENOMIC DNA]</scope>
    <source>
        <strain evidence="9 10">CC222</strain>
    </source>
</reference>
<feature type="transmembrane region" description="Helical" evidence="7">
    <location>
        <begin position="24"/>
        <end position="49"/>
    </location>
</feature>
<proteinExistence type="predicted"/>
<evidence type="ECO:0000256" key="5">
    <source>
        <dbReference type="ARBA" id="ARBA00022989"/>
    </source>
</evidence>
<feature type="transmembrane region" description="Helical" evidence="7">
    <location>
        <begin position="278"/>
        <end position="304"/>
    </location>
</feature>
<dbReference type="Pfam" id="PF07690">
    <property type="entry name" value="MFS_1"/>
    <property type="match status" value="1"/>
</dbReference>
<feature type="transmembrane region" description="Helical" evidence="7">
    <location>
        <begin position="237"/>
        <end position="257"/>
    </location>
</feature>
<feature type="transmembrane region" description="Helical" evidence="7">
    <location>
        <begin position="434"/>
        <end position="452"/>
    </location>
</feature>
<feature type="transmembrane region" description="Helical" evidence="7">
    <location>
        <begin position="344"/>
        <end position="362"/>
    </location>
</feature>
<feature type="domain" description="Major facilitator superfamily (MFS) profile" evidence="8">
    <location>
        <begin position="25"/>
        <end position="459"/>
    </location>
</feature>
<feature type="transmembrane region" description="Helical" evidence="7">
    <location>
        <begin position="210"/>
        <end position="231"/>
    </location>
</feature>
<dbReference type="PANTHER" id="PTHR42718">
    <property type="entry name" value="MAJOR FACILITATOR SUPERFAMILY MULTIDRUG TRANSPORTER MFSC"/>
    <property type="match status" value="1"/>
</dbReference>
<feature type="transmembrane region" description="Helical" evidence="7">
    <location>
        <begin position="410"/>
        <end position="428"/>
    </location>
</feature>
<protein>
    <submittedName>
        <fullName evidence="9">MFS family permease</fullName>
    </submittedName>
</protein>
<keyword evidence="2" id="KW-0813">Transport</keyword>
<dbReference type="PROSITE" id="PS50850">
    <property type="entry name" value="MFS"/>
    <property type="match status" value="1"/>
</dbReference>
<keyword evidence="6 7" id="KW-0472">Membrane</keyword>
<feature type="transmembrane region" description="Helical" evidence="7">
    <location>
        <begin position="61"/>
        <end position="79"/>
    </location>
</feature>
<dbReference type="InterPro" id="IPR036259">
    <property type="entry name" value="MFS_trans_sf"/>
</dbReference>